<evidence type="ECO:0000256" key="7">
    <source>
        <dbReference type="ARBA" id="ARBA00023157"/>
    </source>
</evidence>
<keyword evidence="4 8" id="KW-0812">Transmembrane</keyword>
<dbReference type="RefSeq" id="XP_038051581.1">
    <property type="nucleotide sequence ID" value="XM_038195653.1"/>
</dbReference>
<dbReference type="EnsemblMetazoa" id="XM_038195653.1">
    <property type="protein sequence ID" value="XP_038051581.1"/>
    <property type="gene ID" value="LOC119724551"/>
</dbReference>
<evidence type="ECO:0000256" key="2">
    <source>
        <dbReference type="ARBA" id="ARBA00009657"/>
    </source>
</evidence>
<keyword evidence="11" id="KW-1185">Reference proteome</keyword>
<dbReference type="SUPFAM" id="SSF103473">
    <property type="entry name" value="MFS general substrate transporter"/>
    <property type="match status" value="1"/>
</dbReference>
<dbReference type="InterPro" id="IPR004156">
    <property type="entry name" value="OATP"/>
</dbReference>
<feature type="transmembrane region" description="Helical" evidence="8">
    <location>
        <begin position="77"/>
        <end position="99"/>
    </location>
</feature>
<dbReference type="OMA" id="GIFMKIS"/>
<dbReference type="Pfam" id="PF03137">
    <property type="entry name" value="OATP"/>
    <property type="match status" value="1"/>
</dbReference>
<feature type="transmembrane region" description="Helical" evidence="8">
    <location>
        <begin position="9"/>
        <end position="33"/>
    </location>
</feature>
<keyword evidence="7" id="KW-1015">Disulfide bond</keyword>
<feature type="transmembrane region" description="Helical" evidence="8">
    <location>
        <begin position="524"/>
        <end position="545"/>
    </location>
</feature>
<evidence type="ECO:0000256" key="6">
    <source>
        <dbReference type="ARBA" id="ARBA00023136"/>
    </source>
</evidence>
<accession>A0A913ZKK6</accession>
<dbReference type="Proteomes" id="UP000887568">
    <property type="component" value="Unplaced"/>
</dbReference>
<feature type="transmembrane region" description="Helical" evidence="8">
    <location>
        <begin position="293"/>
        <end position="317"/>
    </location>
</feature>
<keyword evidence="5 8" id="KW-1133">Transmembrane helix</keyword>
<dbReference type="Gene3D" id="1.20.1250.20">
    <property type="entry name" value="MFS general substrate transporter like domains"/>
    <property type="match status" value="1"/>
</dbReference>
<feature type="transmembrane region" description="Helical" evidence="8">
    <location>
        <begin position="329"/>
        <end position="354"/>
    </location>
</feature>
<evidence type="ECO:0000256" key="5">
    <source>
        <dbReference type="ARBA" id="ARBA00022989"/>
    </source>
</evidence>
<evidence type="ECO:0000259" key="9">
    <source>
        <dbReference type="PROSITE" id="PS51465"/>
    </source>
</evidence>
<dbReference type="CDD" id="cd17336">
    <property type="entry name" value="MFS_SLCO_OATP"/>
    <property type="match status" value="1"/>
</dbReference>
<dbReference type="NCBIfam" id="TIGR00805">
    <property type="entry name" value="oat"/>
    <property type="match status" value="1"/>
</dbReference>
<keyword evidence="3" id="KW-1003">Cell membrane</keyword>
<feature type="transmembrane region" description="Helical" evidence="8">
    <location>
        <begin position="489"/>
        <end position="512"/>
    </location>
</feature>
<keyword evidence="6 8" id="KW-0472">Membrane</keyword>
<comment type="subcellular location">
    <subcellularLocation>
        <location evidence="1 8">Cell membrane</location>
        <topology evidence="1 8">Multi-pass membrane protein</topology>
    </subcellularLocation>
</comment>
<dbReference type="InterPro" id="IPR002350">
    <property type="entry name" value="Kazal_dom"/>
</dbReference>
<dbReference type="GO" id="GO:0006811">
    <property type="term" value="P:monoatomic ion transport"/>
    <property type="evidence" value="ECO:0007669"/>
    <property type="project" value="UniProtKB-KW"/>
</dbReference>
<organism evidence="10 11">
    <name type="scientific">Patiria miniata</name>
    <name type="common">Bat star</name>
    <name type="synonym">Asterina miniata</name>
    <dbReference type="NCBI Taxonomy" id="46514"/>
    <lineage>
        <taxon>Eukaryota</taxon>
        <taxon>Metazoa</taxon>
        <taxon>Echinodermata</taxon>
        <taxon>Eleutherozoa</taxon>
        <taxon>Asterozoa</taxon>
        <taxon>Asteroidea</taxon>
        <taxon>Valvatacea</taxon>
        <taxon>Valvatida</taxon>
        <taxon>Asterinidae</taxon>
        <taxon>Patiria</taxon>
    </lineage>
</organism>
<comment type="similarity">
    <text evidence="2 8">Belongs to the organo anion transporter (TC 2.A.60) family.</text>
</comment>
<sequence length="637" mass="69227">MCSLFHRPAFFGFCFTLLLILQVSVGIYIGGILTTLETQYRIKSAVAGIAVSTSDIASLISILAVTYVGKSWHRPRIIGILAIMTGLGGILSGMPHFIYPAYRETGFFSAGNGTNFTSITQCDAEREAPECEAGEGGSRITEMWALFLGQAIMGLAYGPLFPIALTYLDDQVKGSTTPYYISFFLTAGSAATIVGFGQAFLFLTQFVNWPAKFDPTIHPEWIGGWWIGFILDGIIILVVAIPFFFFPKEMDVYIREEDIPPERLAREGTGGQTVTQLGVKDFMSSTKRIGTNAVFMLLMTSTIFELAVSASFGFFLPKFFEIRYNVAPAFAALLVGILVTPGAAMGNFSSGFIVKKLKLTSKGCGSMILGLTTIVTCCIPVIYFLGCPEENYVGYVDGVLSIDTECNMNCGCTIDQFKPVCVADEYAYVTPCLAGCTGIREETSRTDDPEVNLTLTFYTGCSCTADLEIASGPTSEVSDGKCLATCDKIFYACALLFLIVLFGSMVQNPLVIMQMRAVGKDKTFGLGISAFFSRALGFLPAPLYFGAAIDGACVLERDECGEKGDCLVYNSELFSVTFLGIFYGLKLCNLFFYLMATLAAVCRDRNAAKEGEDIKNRKDIDVEVDGVDNKGYDNTAF</sequence>
<dbReference type="OrthoDB" id="5062115at2759"/>
<protein>
    <recommendedName>
        <fullName evidence="8">Solute carrier organic anion transporter family member</fullName>
    </recommendedName>
</protein>
<dbReference type="InterPro" id="IPR036259">
    <property type="entry name" value="MFS_trans_sf"/>
</dbReference>
<evidence type="ECO:0000256" key="3">
    <source>
        <dbReference type="ARBA" id="ARBA00022475"/>
    </source>
</evidence>
<feature type="transmembrane region" description="Helical" evidence="8">
    <location>
        <begin position="45"/>
        <end position="65"/>
    </location>
</feature>
<evidence type="ECO:0000256" key="4">
    <source>
        <dbReference type="ARBA" id="ARBA00022692"/>
    </source>
</evidence>
<feature type="transmembrane region" description="Helical" evidence="8">
    <location>
        <begin position="366"/>
        <end position="386"/>
    </location>
</feature>
<feature type="transmembrane region" description="Helical" evidence="8">
    <location>
        <begin position="223"/>
        <end position="246"/>
    </location>
</feature>
<dbReference type="AlphaFoldDB" id="A0A913ZKK6"/>
<reference evidence="10" key="1">
    <citation type="submission" date="2022-11" db="UniProtKB">
        <authorList>
            <consortium name="EnsemblMetazoa"/>
        </authorList>
    </citation>
    <scope>IDENTIFICATION</scope>
</reference>
<dbReference type="PROSITE" id="PS51465">
    <property type="entry name" value="KAZAL_2"/>
    <property type="match status" value="1"/>
</dbReference>
<name>A0A913ZKK6_PATMI</name>
<dbReference type="GO" id="GO:0015347">
    <property type="term" value="F:sodium-independent organic anion transmembrane transporter activity"/>
    <property type="evidence" value="ECO:0007669"/>
    <property type="project" value="TreeGrafter"/>
</dbReference>
<dbReference type="GO" id="GO:0043252">
    <property type="term" value="P:sodium-independent organic anion transport"/>
    <property type="evidence" value="ECO:0007669"/>
    <property type="project" value="TreeGrafter"/>
</dbReference>
<feature type="transmembrane region" description="Helical" evidence="8">
    <location>
        <begin position="144"/>
        <end position="168"/>
    </location>
</feature>
<feature type="domain" description="Kazal-like" evidence="9">
    <location>
        <begin position="400"/>
        <end position="465"/>
    </location>
</feature>
<dbReference type="GO" id="GO:0016323">
    <property type="term" value="C:basolateral plasma membrane"/>
    <property type="evidence" value="ECO:0007669"/>
    <property type="project" value="TreeGrafter"/>
</dbReference>
<dbReference type="PANTHER" id="PTHR11388">
    <property type="entry name" value="ORGANIC ANION TRANSPORTER"/>
    <property type="match status" value="1"/>
</dbReference>
<evidence type="ECO:0000256" key="8">
    <source>
        <dbReference type="RuleBase" id="RU362056"/>
    </source>
</evidence>
<proteinExistence type="inferred from homology"/>
<keyword evidence="8" id="KW-0406">Ion transport</keyword>
<keyword evidence="8" id="KW-0813">Transport</keyword>
<feature type="transmembrane region" description="Helical" evidence="8">
    <location>
        <begin position="581"/>
        <end position="601"/>
    </location>
</feature>
<evidence type="ECO:0000313" key="10">
    <source>
        <dbReference type="EnsemblMetazoa" id="XP_038051581.1"/>
    </source>
</evidence>
<dbReference type="GeneID" id="119724551"/>
<evidence type="ECO:0000256" key="1">
    <source>
        <dbReference type="ARBA" id="ARBA00004651"/>
    </source>
</evidence>
<dbReference type="PANTHER" id="PTHR11388:SF142">
    <property type="entry name" value="SOLUTE CARRIER ORGANIC ANION TRANSPORTER FAMILY MEMBER 5A1"/>
    <property type="match status" value="1"/>
</dbReference>
<feature type="transmembrane region" description="Helical" evidence="8">
    <location>
        <begin position="180"/>
        <end position="203"/>
    </location>
</feature>
<evidence type="ECO:0000313" key="11">
    <source>
        <dbReference type="Proteomes" id="UP000887568"/>
    </source>
</evidence>